<gene>
    <name evidence="3" type="ORF">RHSIM_Rhsim01G0229100</name>
</gene>
<dbReference type="OrthoDB" id="1920894at2759"/>
<feature type="region of interest" description="Disordered" evidence="1">
    <location>
        <begin position="52"/>
        <end position="236"/>
    </location>
</feature>
<feature type="compositionally biased region" description="Basic and acidic residues" evidence="1">
    <location>
        <begin position="174"/>
        <end position="187"/>
    </location>
</feature>
<evidence type="ECO:0000259" key="2">
    <source>
        <dbReference type="PROSITE" id="PS51222"/>
    </source>
</evidence>
<dbReference type="PANTHER" id="PTHR46444">
    <property type="entry name" value="DCD (DEVELOPMENT AND CELL DEATH) DOMAIN PROTEIN-RELATED"/>
    <property type="match status" value="1"/>
</dbReference>
<feature type="compositionally biased region" description="Acidic residues" evidence="1">
    <location>
        <begin position="88"/>
        <end position="120"/>
    </location>
</feature>
<protein>
    <recommendedName>
        <fullName evidence="2">DCD domain-containing protein</fullName>
    </recommendedName>
</protein>
<dbReference type="SMART" id="SM00767">
    <property type="entry name" value="DCD"/>
    <property type="match status" value="1"/>
</dbReference>
<reference evidence="3" key="1">
    <citation type="submission" date="2019-11" db="EMBL/GenBank/DDBJ databases">
        <authorList>
            <person name="Liu Y."/>
            <person name="Hou J."/>
            <person name="Li T.-Q."/>
            <person name="Guan C.-H."/>
            <person name="Wu X."/>
            <person name="Wu H.-Z."/>
            <person name="Ling F."/>
            <person name="Zhang R."/>
            <person name="Shi X.-G."/>
            <person name="Ren J.-P."/>
            <person name="Chen E.-F."/>
            <person name="Sun J.-M."/>
        </authorList>
    </citation>
    <scope>NUCLEOTIDE SEQUENCE</scope>
    <source>
        <strain evidence="3">Adult_tree_wgs_1</strain>
        <tissue evidence="3">Leaves</tissue>
    </source>
</reference>
<keyword evidence="4" id="KW-1185">Reference proteome</keyword>
<dbReference type="PANTHER" id="PTHR46444:SF11">
    <property type="entry name" value="DCD DOMAIN-CONTAINING PROTEIN"/>
    <property type="match status" value="1"/>
</dbReference>
<dbReference type="AlphaFoldDB" id="A0A834HHZ1"/>
<feature type="compositionally biased region" description="Basic and acidic residues" evidence="1">
    <location>
        <begin position="121"/>
        <end position="147"/>
    </location>
</feature>
<feature type="region of interest" description="Disordered" evidence="1">
    <location>
        <begin position="386"/>
        <end position="505"/>
    </location>
</feature>
<dbReference type="PROSITE" id="PS51222">
    <property type="entry name" value="DCD"/>
    <property type="match status" value="1"/>
</dbReference>
<evidence type="ECO:0000256" key="1">
    <source>
        <dbReference type="SAM" id="MobiDB-lite"/>
    </source>
</evidence>
<feature type="compositionally biased region" description="Basic and acidic residues" evidence="1">
    <location>
        <begin position="219"/>
        <end position="236"/>
    </location>
</feature>
<proteinExistence type="predicted"/>
<evidence type="ECO:0000313" key="4">
    <source>
        <dbReference type="Proteomes" id="UP000626092"/>
    </source>
</evidence>
<feature type="region of interest" description="Disordered" evidence="1">
    <location>
        <begin position="1"/>
        <end position="38"/>
    </location>
</feature>
<name>A0A834HHZ1_RHOSS</name>
<organism evidence="3 4">
    <name type="scientific">Rhododendron simsii</name>
    <name type="common">Sims's rhododendron</name>
    <dbReference type="NCBI Taxonomy" id="118357"/>
    <lineage>
        <taxon>Eukaryota</taxon>
        <taxon>Viridiplantae</taxon>
        <taxon>Streptophyta</taxon>
        <taxon>Embryophyta</taxon>
        <taxon>Tracheophyta</taxon>
        <taxon>Spermatophyta</taxon>
        <taxon>Magnoliopsida</taxon>
        <taxon>eudicotyledons</taxon>
        <taxon>Gunneridae</taxon>
        <taxon>Pentapetalae</taxon>
        <taxon>asterids</taxon>
        <taxon>Ericales</taxon>
        <taxon>Ericaceae</taxon>
        <taxon>Ericoideae</taxon>
        <taxon>Rhodoreae</taxon>
        <taxon>Rhododendron</taxon>
    </lineage>
</organism>
<feature type="compositionally biased region" description="Basic residues" evidence="1">
    <location>
        <begin position="197"/>
        <end position="207"/>
    </location>
</feature>
<evidence type="ECO:0000313" key="3">
    <source>
        <dbReference type="EMBL" id="KAF7154816.1"/>
    </source>
</evidence>
<dbReference type="Proteomes" id="UP000626092">
    <property type="component" value="Unassembled WGS sequence"/>
</dbReference>
<comment type="caution">
    <text evidence="3">The sequence shown here is derived from an EMBL/GenBank/DDBJ whole genome shotgun (WGS) entry which is preliminary data.</text>
</comment>
<feature type="domain" description="DCD" evidence="2">
    <location>
        <begin position="236"/>
        <end position="363"/>
    </location>
</feature>
<feature type="compositionally biased region" description="Basic and acidic residues" evidence="1">
    <location>
        <begin position="58"/>
        <end position="83"/>
    </location>
</feature>
<dbReference type="Pfam" id="PF10539">
    <property type="entry name" value="Dev_Cell_Death"/>
    <property type="match status" value="1"/>
</dbReference>
<sequence length="649" mass="74206">MVNEKGIDGVSSSSPVKMNGEETGVDCQSIDEENASKEVVNGENAVVEMRNGEIVMGEEEKNEVTASVDEGKNGGDKIEEYKNNEVNAIEDDDKEWNATSEEDDDEDEEDGEEEEEEEEKGVEKEENAIEREEEKEESAIEREEEKVGANSTEKVQESRKRSRKKEIEEEEEEAKDKENTNELENKKVGANSGEKVKRPRKRGRKNKVAGLGSETLATKAEDKPGPSGKEKTSKRTESMGMIFMCSSKTKKDCYRYNVLGLPSSKRNIVEKIYKGMRLFLFDFDLKLMYGIYKAAGPGGYNIEPKAFKSAFPSQVRFTVLDDCLPLAEEKFKTVIKENYYGKNKFNCQLTSQQVKDLCKLFSVSSRGSKSKKLSRKARTETRIARAEPRVARAEPRVARAEPRVARAEPRIGRGRAEPRIARGRAEPRIARGRAEPRIARGRAEPRIRVDGGRIRRRSRDEERRSQDEQRRSSALVADRRYREARPAAYDKETDGRRDRDEERLSPLVGAHRHRDHPIMYERELAPLHRLQPLPPPTAGALPYASYGRTIELDAYGREVVVERRDPRLLDLDVRHRDEIGSRDPYTSYREIPSYRDSLYYSPAVLAPPEYYPPVEPRAEYRLAAPPPSEYRYLGAAPSEYDRLRSSYRY</sequence>
<feature type="compositionally biased region" description="Basic and acidic residues" evidence="1">
    <location>
        <begin position="386"/>
        <end position="504"/>
    </location>
</feature>
<accession>A0A834HHZ1</accession>
<dbReference type="EMBL" id="WJXA01000001">
    <property type="protein sequence ID" value="KAF7154816.1"/>
    <property type="molecule type" value="Genomic_DNA"/>
</dbReference>
<dbReference type="InterPro" id="IPR013989">
    <property type="entry name" value="Dev_and_cell_death_domain"/>
</dbReference>